<feature type="region of interest" description="Disordered" evidence="1">
    <location>
        <begin position="87"/>
        <end position="138"/>
    </location>
</feature>
<feature type="region of interest" description="Disordered" evidence="1">
    <location>
        <begin position="1"/>
        <end position="57"/>
    </location>
</feature>
<evidence type="ECO:0008006" key="4">
    <source>
        <dbReference type="Google" id="ProtNLM"/>
    </source>
</evidence>
<dbReference type="GO" id="GO:0005783">
    <property type="term" value="C:endoplasmic reticulum"/>
    <property type="evidence" value="ECO:0007669"/>
    <property type="project" value="TreeGrafter"/>
</dbReference>
<keyword evidence="3" id="KW-1185">Reference proteome</keyword>
<gene>
    <name evidence="2" type="ORF">RJT34_03861</name>
</gene>
<accession>A0AAN9Q5H8</accession>
<dbReference type="InterPro" id="IPR019308">
    <property type="entry name" value="TMEM214"/>
</dbReference>
<dbReference type="AlphaFoldDB" id="A0AAN9Q5H8"/>
<evidence type="ECO:0000313" key="3">
    <source>
        <dbReference type="Proteomes" id="UP001359559"/>
    </source>
</evidence>
<dbReference type="PANTHER" id="PTHR13448:SF14">
    <property type="entry name" value="F26K24.17 PROTEIN"/>
    <property type="match status" value="1"/>
</dbReference>
<name>A0AAN9Q5H8_CLITE</name>
<dbReference type="Pfam" id="PF10151">
    <property type="entry name" value="TMEM214"/>
    <property type="match status" value="1"/>
</dbReference>
<reference evidence="2 3" key="1">
    <citation type="submission" date="2024-01" db="EMBL/GenBank/DDBJ databases">
        <title>The genomes of 5 underutilized Papilionoideae crops provide insights into root nodulation and disease resistance.</title>
        <authorList>
            <person name="Yuan L."/>
        </authorList>
    </citation>
    <scope>NUCLEOTIDE SEQUENCE [LARGE SCALE GENOMIC DNA]</scope>
    <source>
        <strain evidence="2">LY-2023</strain>
        <tissue evidence="2">Leaf</tissue>
    </source>
</reference>
<dbReference type="PANTHER" id="PTHR13448">
    <property type="entry name" value="TRANSMEMBRANE PROTEIN 214"/>
    <property type="match status" value="1"/>
</dbReference>
<evidence type="ECO:0000313" key="2">
    <source>
        <dbReference type="EMBL" id="KAK7319143.1"/>
    </source>
</evidence>
<dbReference type="Proteomes" id="UP001359559">
    <property type="component" value="Unassembled WGS sequence"/>
</dbReference>
<organism evidence="2 3">
    <name type="scientific">Clitoria ternatea</name>
    <name type="common">Butterfly pea</name>
    <dbReference type="NCBI Taxonomy" id="43366"/>
    <lineage>
        <taxon>Eukaryota</taxon>
        <taxon>Viridiplantae</taxon>
        <taxon>Streptophyta</taxon>
        <taxon>Embryophyta</taxon>
        <taxon>Tracheophyta</taxon>
        <taxon>Spermatophyta</taxon>
        <taxon>Magnoliopsida</taxon>
        <taxon>eudicotyledons</taxon>
        <taxon>Gunneridae</taxon>
        <taxon>Pentapetalae</taxon>
        <taxon>rosids</taxon>
        <taxon>fabids</taxon>
        <taxon>Fabales</taxon>
        <taxon>Fabaceae</taxon>
        <taxon>Papilionoideae</taxon>
        <taxon>50 kb inversion clade</taxon>
        <taxon>NPAAA clade</taxon>
        <taxon>indigoferoid/millettioid clade</taxon>
        <taxon>Phaseoleae</taxon>
        <taxon>Clitoria</taxon>
    </lineage>
</organism>
<dbReference type="EMBL" id="JAYKXN010000001">
    <property type="protein sequence ID" value="KAK7319143.1"/>
    <property type="molecule type" value="Genomic_DNA"/>
</dbReference>
<feature type="compositionally biased region" description="Polar residues" evidence="1">
    <location>
        <begin position="38"/>
        <end position="57"/>
    </location>
</feature>
<protein>
    <recommendedName>
        <fullName evidence="4">Transmembrane protein</fullName>
    </recommendedName>
</protein>
<feature type="compositionally biased region" description="Basic residues" evidence="1">
    <location>
        <begin position="129"/>
        <end position="138"/>
    </location>
</feature>
<feature type="compositionally biased region" description="Acidic residues" evidence="1">
    <location>
        <begin position="103"/>
        <end position="113"/>
    </location>
</feature>
<dbReference type="GO" id="GO:0005794">
    <property type="term" value="C:Golgi apparatus"/>
    <property type="evidence" value="ECO:0007669"/>
    <property type="project" value="TreeGrafter"/>
</dbReference>
<evidence type="ECO:0000256" key="1">
    <source>
        <dbReference type="SAM" id="MobiDB-lite"/>
    </source>
</evidence>
<sequence>MEENHAPIDSAHAESNGVSDHGWQKVTYAKRQKKKPNDNNINANDSRANSNKLVPNSSDAVFRSLELHSEDRRKRILEARRAADAAFDDEDAPLRSKHRSRDEYDEDDEDDENVDRSAANGKAEEAKKVKQKKPKKPKVTLAEAAAKIDAADLGAFLVDISASFEEQQDIQMMRFADYFGRAFSAVTSAQFPWVKLFRESTVAKIAEMPLSHISDAVYKTSTDWINQRSPEALSSFLLWSLDSILADLGTQQTVAKGSKKAVQQVASKSQVAMFVVLAMVLRRKPDALITVLPTLKENAKYQGQDKLPVIVWMIAQASIGDLSVGLYAWSRNLLPIVIGKGGNPLSRDLILQLVEKILSAPKARPILVNSAVRKGERLIPPPSFEILVRVTFPPSATRVKATERFEAIYPTLKEVALGGSPGSKAMKQVSQQIFSFAIKAAGENNPDLSEEAAGIFIWCLSQSTECYKLWEKVYQDNIEASVSVLKKLSDDWKEQSTKLSPHEPLRDALKNFRQKNEKILATDADAARHALSKDADKYCKIISGRVSRRHGCMTCLTFTVLAVAVGAVLLSPNMESLDFKKLSVVFNSLH</sequence>
<comment type="caution">
    <text evidence="2">The sequence shown here is derived from an EMBL/GenBank/DDBJ whole genome shotgun (WGS) entry which is preliminary data.</text>
</comment>
<proteinExistence type="predicted"/>